<dbReference type="GeneID" id="93128810"/>
<name>A0A892IAN4_9BURK</name>
<accession>A0A892IAN4</accession>
<organism evidence="1 2">
    <name type="scientific">Burkholderia dolosa</name>
    <dbReference type="NCBI Taxonomy" id="152500"/>
    <lineage>
        <taxon>Bacteria</taxon>
        <taxon>Pseudomonadati</taxon>
        <taxon>Pseudomonadota</taxon>
        <taxon>Betaproteobacteria</taxon>
        <taxon>Burkholderiales</taxon>
        <taxon>Burkholderiaceae</taxon>
        <taxon>Burkholderia</taxon>
        <taxon>Burkholderia cepacia complex</taxon>
    </lineage>
</organism>
<gene>
    <name evidence="1" type="ORF">I6K02_20635</name>
</gene>
<keyword evidence="2" id="KW-1185">Reference proteome</keyword>
<evidence type="ECO:0000313" key="1">
    <source>
        <dbReference type="EMBL" id="QRO78984.1"/>
    </source>
</evidence>
<proteinExistence type="predicted"/>
<protein>
    <submittedName>
        <fullName evidence="1">Uncharacterized protein</fullName>
    </submittedName>
</protein>
<dbReference type="EMBL" id="CP069483">
    <property type="protein sequence ID" value="QRO78984.1"/>
    <property type="molecule type" value="Genomic_DNA"/>
</dbReference>
<sequence>MHKFQIKEFTRELKKVASGLAKMESGNLPFMEKLSARDDVAKSLARCASMSRKIEDDFQKTTYRHNPKKLKEFSAGQDKLLRLQSRDKAVKERDAFQLYSSARQEDVRAIDAEQRTARRELLKKNPDANFNGGMVR</sequence>
<dbReference type="RefSeq" id="WP_123806736.1">
    <property type="nucleotide sequence ID" value="NZ_CABVPR010000016.1"/>
</dbReference>
<dbReference type="AlphaFoldDB" id="A0A892IAN4"/>
<reference evidence="1 2" key="1">
    <citation type="submission" date="2021-02" db="EMBL/GenBank/DDBJ databases">
        <title>FDA dAtabase for Regulatory Grade micrObial Sequences (FDA-ARGOS): Supporting development and validation of Infectious Disease Dx tests.</title>
        <authorList>
            <person name="Minogue T."/>
            <person name="Wolcott M."/>
            <person name="Wasieloski L."/>
            <person name="Aguilar W."/>
            <person name="Moore D."/>
            <person name="Jaissle J."/>
            <person name="Tallon L."/>
            <person name="Sadzewicz L."/>
            <person name="Zhao X."/>
            <person name="Boylan J."/>
            <person name="Ott S."/>
            <person name="Bowen H."/>
            <person name="Vavikolanu K."/>
            <person name="Mehta A."/>
            <person name="Aluvathingal J."/>
            <person name="Nadendla S."/>
            <person name="Yan Y."/>
            <person name="Sichtig H."/>
        </authorList>
    </citation>
    <scope>NUCLEOTIDE SEQUENCE [LARGE SCALE GENOMIC DNA]</scope>
    <source>
        <strain evidence="1 2">FDAARGOS_1272</strain>
    </source>
</reference>
<dbReference type="Proteomes" id="UP000625568">
    <property type="component" value="Chromosome 2"/>
</dbReference>
<evidence type="ECO:0000313" key="2">
    <source>
        <dbReference type="Proteomes" id="UP000625568"/>
    </source>
</evidence>